<evidence type="ECO:0008006" key="3">
    <source>
        <dbReference type="Google" id="ProtNLM"/>
    </source>
</evidence>
<name>A0A7M6DMH1_9CNID</name>
<dbReference type="OrthoDB" id="5956379at2759"/>
<dbReference type="SUPFAM" id="SSF53335">
    <property type="entry name" value="S-adenosyl-L-methionine-dependent methyltransferases"/>
    <property type="match status" value="1"/>
</dbReference>
<evidence type="ECO:0000313" key="2">
    <source>
        <dbReference type="Proteomes" id="UP000594262"/>
    </source>
</evidence>
<dbReference type="RefSeq" id="XP_066931824.1">
    <property type="nucleotide sequence ID" value="XM_067075723.1"/>
</dbReference>
<accession>A0A7M6DMH1</accession>
<dbReference type="GeneID" id="136819491"/>
<dbReference type="Pfam" id="PF13489">
    <property type="entry name" value="Methyltransf_23"/>
    <property type="match status" value="1"/>
</dbReference>
<reference evidence="1" key="1">
    <citation type="submission" date="2021-01" db="UniProtKB">
        <authorList>
            <consortium name="EnsemblMetazoa"/>
        </authorList>
    </citation>
    <scope>IDENTIFICATION</scope>
</reference>
<dbReference type="Proteomes" id="UP000594262">
    <property type="component" value="Unplaced"/>
</dbReference>
<dbReference type="Gene3D" id="3.40.50.150">
    <property type="entry name" value="Vaccinia Virus protein VP39"/>
    <property type="match status" value="1"/>
</dbReference>
<organism evidence="1 2">
    <name type="scientific">Clytia hemisphaerica</name>
    <dbReference type="NCBI Taxonomy" id="252671"/>
    <lineage>
        <taxon>Eukaryota</taxon>
        <taxon>Metazoa</taxon>
        <taxon>Cnidaria</taxon>
        <taxon>Hydrozoa</taxon>
        <taxon>Hydroidolina</taxon>
        <taxon>Leptothecata</taxon>
        <taxon>Obeliida</taxon>
        <taxon>Clytiidae</taxon>
        <taxon>Clytia</taxon>
    </lineage>
</organism>
<dbReference type="AlphaFoldDB" id="A0A7M6DMH1"/>
<sequence length="312" mass="36278">MVVEDLTLLSDDANYRDTLQTYLKYMEQLPPQKLWMKEELGPRIAKLFEAKKEIRVLAVGTGTGEVDVDFLAEITKRGREVHGEDYSVVYQVVEPNPESVEYFKGVVTKDDNLSKVTFQWFTGFFDPFCEEFKKTASKDTRFDFAHYVRCTYHIDSVSALQVTYEHLLRKNGVVAVVGENENAFWPRMMPFLAKHEMKHECFTCSGPVSDAYFLPGWKKQAETNGWKFDVWIKKYNFNITLMYDPESKPGNYLIDFALHGKNCRQTISKVVLDDFFELLNAHSHEEEVEVEGVKEKRRHYPCELGAIMITKE</sequence>
<keyword evidence="2" id="KW-1185">Reference proteome</keyword>
<dbReference type="EnsemblMetazoa" id="CLYHEMT016222.1">
    <property type="protein sequence ID" value="CLYHEMP016222.1"/>
    <property type="gene ID" value="CLYHEMG016222"/>
</dbReference>
<protein>
    <recommendedName>
        <fullName evidence="3">Histamine N-methyltransferase</fullName>
    </recommendedName>
</protein>
<proteinExistence type="predicted"/>
<dbReference type="InterPro" id="IPR029063">
    <property type="entry name" value="SAM-dependent_MTases_sf"/>
</dbReference>
<evidence type="ECO:0000313" key="1">
    <source>
        <dbReference type="EnsemblMetazoa" id="CLYHEMP016222.1"/>
    </source>
</evidence>